<accession>A0A5J4X9J3</accession>
<protein>
    <submittedName>
        <fullName evidence="4">Uncharacterized protein</fullName>
    </submittedName>
</protein>
<evidence type="ECO:0000313" key="5">
    <source>
        <dbReference type="Proteomes" id="UP000324800"/>
    </source>
</evidence>
<keyword evidence="2" id="KW-1133">Transmembrane helix</keyword>
<feature type="compositionally biased region" description="Low complexity" evidence="1">
    <location>
        <begin position="1416"/>
        <end position="1446"/>
    </location>
</feature>
<feature type="compositionally biased region" description="Low complexity" evidence="1">
    <location>
        <begin position="1377"/>
        <end position="1409"/>
    </location>
</feature>
<keyword evidence="3" id="KW-0732">Signal</keyword>
<feature type="compositionally biased region" description="Polar residues" evidence="1">
    <location>
        <begin position="1499"/>
        <end position="1513"/>
    </location>
</feature>
<sequence length="1692" mass="182897">MLISLFLAVALAYGVAVPNDSGVLDYYVQGYTTAEQGNCGSLGTPCASIARAISIANPNNYTRFIHVAPPVLPQTIYTEPSVQIKDQVIIIQGSRQIDVTIIGSSGRTQAVYEISTGSLSLETLRLYAEDHSIAPMLSLTSSGHIAVTDVLVFPYIGDIRYPIIDATFGSVTLTRVVFQLLVLNNYPVIKIGQQATGLAVSGSTFQSISRTDGSGGSISAQLGQSGIVNLKDSIFNNSRTIIGGGALEISTDDIPRAKSVIIDNCQFIGCNSQLGGAIYFSGTFNYFLLQTSSFDSNTASVAGNDIYWGTPSGHNQIINPQGTAGSQIRSCFSTSKPQRVVVKGYETYNYDTYVFPSSSDNSTEIGGGSSDPDGKIQDEINNGEISGTPSSVVLDANVYSITQKVISKSELSIIGAGIDKTTLQGIETQGQSLFILEKTDDLLKRGVLRLQTLKLKRVQKMSYGFILVHGGQLVILRVNIVPQNPSTDVFSSPHIKIYGGGDEDPKYPKQYIYSDADINSLEVKDTFFSDSAAVRLEGPGNTLHIASSQFKNLKDTIGKAAALEIEAYVHSSAYIETTTFEDCTTDVTDKNGSGAVSVEFKQEQFTSNQEDLINGPVTFYACDFANNEGNIAGAIIVLGHASNSLRIQFCSFKNNTGRGIGRDRGNDVYFTTTAFKNYVVDADRAEEDLIFLTSKTTSREPQIMVYNTNDQLYRNIMRDFFTHLTVGYNGDDEEVVEGRGSPERPLLSIKRALNLTEGQQHIARTVDFLPGTYTANEQISLEDRIITFDGLDKNRVVLRGDINPSTDISLISVRNNSQVKIKRLTINKFKGQDSNGPLIRVDFMNSTFEAEDVNFVKSVEIGDDYIQKSPLILGREAKWIKLDRVSFEATQYSDPSASAVYVRGSVIKLEIIDSIFTDQTHSGETNNGAALQVGFTTFGTGDPVPGENELSVLRSDFSHSPEQPIYSQTNADDYTCGWNNKGPSVSIRGGKATLAGAYFTNLPNGALYIEGSDVTIEPETLFDGNYAHYQEGDKHPHLGRNIICRNSGLSASPKSFQEEGQILNSFWIDRDASCNIGGSIRNEKSFLFQPIVTGTGTVIDKKLHTLTIRISGIHFDKCNDLVGINANPIGYEIVEDRYQNDNAKASLTGIHSIKELPGGAIWENGSVIVLTVDYKELDTSRTWVARLTYGAKEDTEVNSTNYGTTVGYYVFGKNPLDDDVEWRGGLNTVGIVLISVFSAIALILLIILAIFGFIWVARANKKEVEKKAEDQEKIQQRYSSVDSQYSVTHNGGRTIEMQSKTSSQKRADEVSRNDDITLNDATNQEEEGETFETDRDKLRGEGQTTDLEEGSPEPRTREAGDKSLRSGPSGQERKSTSSKSSESNTSTSGSTKGKQGETSDTSGSIPSSSSDDEKTSGTSSTDSSSSTSGTKSSSASTSSSSDSSDSSSEDDSKTSKKGKSGKKGSKADGKRSGSKSKNSKTSKRSSSSKGSKEEEETQDLTQIKKNLDGNDSVQHQKRSASKKSSTSATKKKDSTRSGSKGSKDSKKVKDAKRSGSKKSNKKKDEDSSSSDTDDSDSDSTSKDKSSKKVSHTSRKDDDDSSSSDSNSSSDEDKKGKTKKSKGKKKGKDSESSDTSSDSDSSSSGSHQPSDTPGTSKESSTTNTDDTKDKKSKGSSRTDTNTTESSTSASKKS</sequence>
<feature type="compositionally biased region" description="Low complexity" evidence="1">
    <location>
        <begin position="1632"/>
        <end position="1645"/>
    </location>
</feature>
<feature type="region of interest" description="Disordered" evidence="1">
    <location>
        <begin position="1269"/>
        <end position="1692"/>
    </location>
</feature>
<feature type="compositionally biased region" description="Acidic residues" evidence="1">
    <location>
        <begin position="1567"/>
        <end position="1577"/>
    </location>
</feature>
<feature type="transmembrane region" description="Helical" evidence="2">
    <location>
        <begin position="1231"/>
        <end position="1257"/>
    </location>
</feature>
<feature type="compositionally biased region" description="Basic and acidic residues" evidence="1">
    <location>
        <begin position="1530"/>
        <end position="1553"/>
    </location>
</feature>
<feature type="compositionally biased region" description="Basic residues" evidence="1">
    <location>
        <begin position="1615"/>
        <end position="1626"/>
    </location>
</feature>
<organism evidence="4 5">
    <name type="scientific">Streblomastix strix</name>
    <dbReference type="NCBI Taxonomy" id="222440"/>
    <lineage>
        <taxon>Eukaryota</taxon>
        <taxon>Metamonada</taxon>
        <taxon>Preaxostyla</taxon>
        <taxon>Oxymonadida</taxon>
        <taxon>Streblomastigidae</taxon>
        <taxon>Streblomastix</taxon>
    </lineage>
</organism>
<keyword evidence="2" id="KW-0812">Transmembrane</keyword>
<gene>
    <name evidence="4" type="ORF">EZS28_001280</name>
</gene>
<feature type="chain" id="PRO_5023888171" evidence="3">
    <location>
        <begin position="17"/>
        <end position="1692"/>
    </location>
</feature>
<dbReference type="SUPFAM" id="SSF51126">
    <property type="entry name" value="Pectin lyase-like"/>
    <property type="match status" value="3"/>
</dbReference>
<feature type="compositionally biased region" description="Polar residues" evidence="1">
    <location>
        <begin position="1276"/>
        <end position="1304"/>
    </location>
</feature>
<comment type="caution">
    <text evidence="4">The sequence shown here is derived from an EMBL/GenBank/DDBJ whole genome shotgun (WGS) entry which is preliminary data.</text>
</comment>
<dbReference type="EMBL" id="SNRW01000129">
    <property type="protein sequence ID" value="KAA6403189.1"/>
    <property type="molecule type" value="Genomic_DNA"/>
</dbReference>
<evidence type="ECO:0000256" key="3">
    <source>
        <dbReference type="SAM" id="SignalP"/>
    </source>
</evidence>
<feature type="compositionally biased region" description="Basic and acidic residues" evidence="1">
    <location>
        <begin position="1352"/>
        <end position="1364"/>
    </location>
</feature>
<evidence type="ECO:0000256" key="1">
    <source>
        <dbReference type="SAM" id="MobiDB-lite"/>
    </source>
</evidence>
<feature type="compositionally biased region" description="Low complexity" evidence="1">
    <location>
        <begin position="1654"/>
        <end position="1663"/>
    </location>
</feature>
<feature type="compositionally biased region" description="Basic residues" evidence="1">
    <location>
        <begin position="1472"/>
        <end position="1483"/>
    </location>
</feature>
<dbReference type="Proteomes" id="UP000324800">
    <property type="component" value="Unassembled WGS sequence"/>
</dbReference>
<name>A0A5J4X9J3_9EUKA</name>
<keyword evidence="2" id="KW-0472">Membrane</keyword>
<feature type="compositionally biased region" description="Basic and acidic residues" evidence="1">
    <location>
        <begin position="1305"/>
        <end position="1315"/>
    </location>
</feature>
<evidence type="ECO:0000256" key="2">
    <source>
        <dbReference type="SAM" id="Phobius"/>
    </source>
</evidence>
<dbReference type="InterPro" id="IPR011050">
    <property type="entry name" value="Pectin_lyase_fold/virulence"/>
</dbReference>
<proteinExistence type="predicted"/>
<evidence type="ECO:0000313" key="4">
    <source>
        <dbReference type="EMBL" id="KAA6403189.1"/>
    </source>
</evidence>
<feature type="signal peptide" evidence="3">
    <location>
        <begin position="1"/>
        <end position="16"/>
    </location>
</feature>
<feature type="compositionally biased region" description="Low complexity" evidence="1">
    <location>
        <begin position="1674"/>
        <end position="1692"/>
    </location>
</feature>
<reference evidence="4 5" key="1">
    <citation type="submission" date="2019-03" db="EMBL/GenBank/DDBJ databases">
        <title>Single cell metagenomics reveals metabolic interactions within the superorganism composed of flagellate Streblomastix strix and complex community of Bacteroidetes bacteria on its surface.</title>
        <authorList>
            <person name="Treitli S.C."/>
            <person name="Kolisko M."/>
            <person name="Husnik F."/>
            <person name="Keeling P."/>
            <person name="Hampl V."/>
        </authorList>
    </citation>
    <scope>NUCLEOTIDE SEQUENCE [LARGE SCALE GENOMIC DNA]</scope>
    <source>
        <strain evidence="4">ST1C</strain>
    </source>
</reference>
<feature type="compositionally biased region" description="Basic residues" evidence="1">
    <location>
        <begin position="1455"/>
        <end position="1464"/>
    </location>
</feature>